<dbReference type="SMART" id="SM00409">
    <property type="entry name" value="IG"/>
    <property type="match status" value="2"/>
</dbReference>
<evidence type="ECO:0000313" key="2">
    <source>
        <dbReference type="EMBL" id="GFO34118.1"/>
    </source>
</evidence>
<dbReference type="PANTHER" id="PTHR23279">
    <property type="entry name" value="DEFECTIVE PROBOSCIS EXTENSION RESPONSE DPR -RELATED"/>
    <property type="match status" value="1"/>
</dbReference>
<dbReference type="InterPro" id="IPR013098">
    <property type="entry name" value="Ig_I-set"/>
</dbReference>
<dbReference type="InterPro" id="IPR013783">
    <property type="entry name" value="Ig-like_fold"/>
</dbReference>
<reference evidence="2 3" key="1">
    <citation type="journal article" date="2021" name="Elife">
        <title>Chloroplast acquisition without the gene transfer in kleptoplastic sea slugs, Plakobranchus ocellatus.</title>
        <authorList>
            <person name="Maeda T."/>
            <person name="Takahashi S."/>
            <person name="Yoshida T."/>
            <person name="Shimamura S."/>
            <person name="Takaki Y."/>
            <person name="Nagai Y."/>
            <person name="Toyoda A."/>
            <person name="Suzuki Y."/>
            <person name="Arimoto A."/>
            <person name="Ishii H."/>
            <person name="Satoh N."/>
            <person name="Nishiyama T."/>
            <person name="Hasebe M."/>
            <person name="Maruyama T."/>
            <person name="Minagawa J."/>
            <person name="Obokata J."/>
            <person name="Shigenobu S."/>
        </authorList>
    </citation>
    <scope>NUCLEOTIDE SEQUENCE [LARGE SCALE GENOMIC DNA]</scope>
</reference>
<sequence>MIICGHEAAAVAPFYKVCIAGPAIRFLEPEFLPTPNKVIHKKGDRARLFCSVVNLGELTVTWRKTTESTPITIGTMTWINDPRIQVDHMTNTNQWDLVINGVVPPDAGQYECQVSTSQKLLRHRVTLDISDMSSGQIKRNQDIVITGSQFLRRGADINLMCNASVPEQAKQTLVWLKEYQEVTADSQRVFVSSRRSPDRNQLSSNLYIRNARTDDSGIYTCKSRDDKLVTSAQVNVMTGGSSNNVKRAGATASPSESSAVLSVRSAISHVPFIIATILIHRLFS</sequence>
<gene>
    <name evidence="2" type="ORF">PoB_006062300</name>
</gene>
<proteinExistence type="predicted"/>
<protein>
    <submittedName>
        <fullName evidence="2">Fibroblast growth factor receptor 4</fullName>
    </submittedName>
</protein>
<dbReference type="PANTHER" id="PTHR23279:SF36">
    <property type="entry name" value="DEFECTIVE PROBOSCIS EXTENSION RESPONSE 9, ISOFORM A"/>
    <property type="match status" value="1"/>
</dbReference>
<name>A0AAV4CQD7_9GAST</name>
<dbReference type="GO" id="GO:0050808">
    <property type="term" value="P:synapse organization"/>
    <property type="evidence" value="ECO:0007669"/>
    <property type="project" value="TreeGrafter"/>
</dbReference>
<dbReference type="EMBL" id="BLXT01006878">
    <property type="protein sequence ID" value="GFO34118.1"/>
    <property type="molecule type" value="Genomic_DNA"/>
</dbReference>
<dbReference type="SUPFAM" id="SSF48726">
    <property type="entry name" value="Immunoglobulin"/>
    <property type="match status" value="2"/>
</dbReference>
<organism evidence="2 3">
    <name type="scientific">Plakobranchus ocellatus</name>
    <dbReference type="NCBI Taxonomy" id="259542"/>
    <lineage>
        <taxon>Eukaryota</taxon>
        <taxon>Metazoa</taxon>
        <taxon>Spiralia</taxon>
        <taxon>Lophotrochozoa</taxon>
        <taxon>Mollusca</taxon>
        <taxon>Gastropoda</taxon>
        <taxon>Heterobranchia</taxon>
        <taxon>Euthyneura</taxon>
        <taxon>Panpulmonata</taxon>
        <taxon>Sacoglossa</taxon>
        <taxon>Placobranchoidea</taxon>
        <taxon>Plakobranchidae</taxon>
        <taxon>Plakobranchus</taxon>
    </lineage>
</organism>
<dbReference type="Pfam" id="PF13927">
    <property type="entry name" value="Ig_3"/>
    <property type="match status" value="1"/>
</dbReference>
<feature type="domain" description="Ig-like" evidence="1">
    <location>
        <begin position="29"/>
        <end position="128"/>
    </location>
</feature>
<dbReference type="InterPro" id="IPR037448">
    <property type="entry name" value="Zig-8"/>
</dbReference>
<evidence type="ECO:0000313" key="3">
    <source>
        <dbReference type="Proteomes" id="UP000735302"/>
    </source>
</evidence>
<dbReference type="AlphaFoldDB" id="A0AAV4CQD7"/>
<dbReference type="GO" id="GO:0032589">
    <property type="term" value="C:neuron projection membrane"/>
    <property type="evidence" value="ECO:0007669"/>
    <property type="project" value="TreeGrafter"/>
</dbReference>
<dbReference type="CDD" id="cd00096">
    <property type="entry name" value="Ig"/>
    <property type="match status" value="1"/>
</dbReference>
<dbReference type="InterPro" id="IPR003598">
    <property type="entry name" value="Ig_sub2"/>
</dbReference>
<dbReference type="InterPro" id="IPR007110">
    <property type="entry name" value="Ig-like_dom"/>
</dbReference>
<comment type="caution">
    <text evidence="2">The sequence shown here is derived from an EMBL/GenBank/DDBJ whole genome shotgun (WGS) entry which is preliminary data.</text>
</comment>
<accession>A0AAV4CQD7</accession>
<dbReference type="Pfam" id="PF07679">
    <property type="entry name" value="I-set"/>
    <property type="match status" value="1"/>
</dbReference>
<dbReference type="PROSITE" id="PS50835">
    <property type="entry name" value="IG_LIKE"/>
    <property type="match status" value="2"/>
</dbReference>
<keyword evidence="3" id="KW-1185">Reference proteome</keyword>
<dbReference type="Proteomes" id="UP000735302">
    <property type="component" value="Unassembled WGS sequence"/>
</dbReference>
<dbReference type="Gene3D" id="2.60.40.10">
    <property type="entry name" value="Immunoglobulins"/>
    <property type="match status" value="2"/>
</dbReference>
<keyword evidence="2" id="KW-0675">Receptor</keyword>
<dbReference type="InterPro" id="IPR003599">
    <property type="entry name" value="Ig_sub"/>
</dbReference>
<evidence type="ECO:0000259" key="1">
    <source>
        <dbReference type="PROSITE" id="PS50835"/>
    </source>
</evidence>
<dbReference type="SMART" id="SM00408">
    <property type="entry name" value="IGc2"/>
    <property type="match status" value="2"/>
</dbReference>
<dbReference type="InterPro" id="IPR036179">
    <property type="entry name" value="Ig-like_dom_sf"/>
</dbReference>
<feature type="domain" description="Ig-like" evidence="1">
    <location>
        <begin position="141"/>
        <end position="237"/>
    </location>
</feature>